<reference evidence="1" key="1">
    <citation type="submission" date="2022-03" db="EMBL/GenBank/DDBJ databases">
        <title>Complete genome sequence of Caldinitratiruptor microaerophilus.</title>
        <authorList>
            <person name="Mukaiyama R."/>
            <person name="Nishiyama T."/>
            <person name="Ueda K."/>
        </authorList>
    </citation>
    <scope>NUCLEOTIDE SEQUENCE</scope>
    <source>
        <strain evidence="1">JCM 16183</strain>
    </source>
</reference>
<protein>
    <recommendedName>
        <fullName evidence="3">PIN domain-containing protein</fullName>
    </recommendedName>
</protein>
<evidence type="ECO:0008006" key="3">
    <source>
        <dbReference type="Google" id="ProtNLM"/>
    </source>
</evidence>
<dbReference type="InterPro" id="IPR039018">
    <property type="entry name" value="VapC20-like"/>
</dbReference>
<sequence>MHRVRYARRCPFRENFAGGSEARRLGYDAARVFLRTVQAGEGTGLLVVEYGNRERLGRAKTLFQEIRDPRLSLVDALSFAIMRELGLRRCFAFDDHFPQAGFEPVA</sequence>
<keyword evidence="2" id="KW-1185">Reference proteome</keyword>
<evidence type="ECO:0000313" key="1">
    <source>
        <dbReference type="EMBL" id="BDG60551.1"/>
    </source>
</evidence>
<gene>
    <name evidence="1" type="ORF">caldi_16410</name>
</gene>
<evidence type="ECO:0000313" key="2">
    <source>
        <dbReference type="Proteomes" id="UP001163687"/>
    </source>
</evidence>
<organism evidence="1 2">
    <name type="scientific">Caldinitratiruptor microaerophilus</name>
    <dbReference type="NCBI Taxonomy" id="671077"/>
    <lineage>
        <taxon>Bacteria</taxon>
        <taxon>Bacillati</taxon>
        <taxon>Bacillota</taxon>
        <taxon>Clostridia</taxon>
        <taxon>Eubacteriales</taxon>
        <taxon>Symbiobacteriaceae</taxon>
        <taxon>Caldinitratiruptor</taxon>
    </lineage>
</organism>
<dbReference type="InterPro" id="IPR029060">
    <property type="entry name" value="PIN-like_dom_sf"/>
</dbReference>
<accession>A0AA35CNE0</accession>
<dbReference type="PANTHER" id="PTHR42188:SF1">
    <property type="entry name" value="23S RRNA-SPECIFIC ENDONUCLEASE VAPC20"/>
    <property type="match status" value="1"/>
</dbReference>
<dbReference type="EMBL" id="AP025628">
    <property type="protein sequence ID" value="BDG60551.1"/>
    <property type="molecule type" value="Genomic_DNA"/>
</dbReference>
<dbReference type="GO" id="GO:0016075">
    <property type="term" value="P:rRNA catabolic process"/>
    <property type="evidence" value="ECO:0007669"/>
    <property type="project" value="TreeGrafter"/>
</dbReference>
<dbReference type="SUPFAM" id="SSF88723">
    <property type="entry name" value="PIN domain-like"/>
    <property type="match status" value="1"/>
</dbReference>
<dbReference type="AlphaFoldDB" id="A0AA35CNE0"/>
<proteinExistence type="predicted"/>
<dbReference type="KEGG" id="cmic:caldi_16410"/>
<dbReference type="Gene3D" id="3.40.50.1010">
    <property type="entry name" value="5'-nuclease"/>
    <property type="match status" value="1"/>
</dbReference>
<dbReference type="GO" id="GO:0004521">
    <property type="term" value="F:RNA endonuclease activity"/>
    <property type="evidence" value="ECO:0007669"/>
    <property type="project" value="InterPro"/>
</dbReference>
<dbReference type="PANTHER" id="PTHR42188">
    <property type="entry name" value="23S RRNA-SPECIFIC ENDONUCLEASE VAPC20"/>
    <property type="match status" value="1"/>
</dbReference>
<name>A0AA35CNE0_9FIRM</name>
<dbReference type="Proteomes" id="UP001163687">
    <property type="component" value="Chromosome"/>
</dbReference>